<proteinExistence type="predicted"/>
<dbReference type="InterPro" id="IPR013320">
    <property type="entry name" value="ConA-like_dom_sf"/>
</dbReference>
<dbReference type="InterPro" id="IPR000998">
    <property type="entry name" value="MAM_dom"/>
</dbReference>
<organism evidence="4 5">
    <name type="scientific">Acanthaster planci</name>
    <name type="common">Crown-of-thorns starfish</name>
    <dbReference type="NCBI Taxonomy" id="133434"/>
    <lineage>
        <taxon>Eukaryota</taxon>
        <taxon>Metazoa</taxon>
        <taxon>Echinodermata</taxon>
        <taxon>Eleutherozoa</taxon>
        <taxon>Asterozoa</taxon>
        <taxon>Asteroidea</taxon>
        <taxon>Valvatacea</taxon>
        <taxon>Valvatida</taxon>
        <taxon>Acanthasteridae</taxon>
        <taxon>Acanthaster</taxon>
    </lineage>
</organism>
<dbReference type="Proteomes" id="UP000694845">
    <property type="component" value="Unplaced"/>
</dbReference>
<keyword evidence="1" id="KW-0677">Repeat</keyword>
<dbReference type="FunFam" id="2.60.120.200:FF:000182">
    <property type="entry name" value="MAM and LDL-receptor class A domain-containing protein 1"/>
    <property type="match status" value="1"/>
</dbReference>
<protein>
    <submittedName>
        <fullName evidence="5">MAM and LDL-receptor class A domain-containing protein 1-like</fullName>
    </submittedName>
</protein>
<dbReference type="OrthoDB" id="412155at2759"/>
<dbReference type="KEGG" id="aplc:110982361"/>
<dbReference type="SMART" id="SM00137">
    <property type="entry name" value="MAM"/>
    <property type="match status" value="5"/>
</dbReference>
<dbReference type="InterPro" id="IPR051560">
    <property type="entry name" value="MAM_domain-containing"/>
</dbReference>
<evidence type="ECO:0000256" key="2">
    <source>
        <dbReference type="ARBA" id="ARBA00023157"/>
    </source>
</evidence>
<dbReference type="GeneID" id="110982361"/>
<reference evidence="5" key="1">
    <citation type="submission" date="2025-08" db="UniProtKB">
        <authorList>
            <consortium name="RefSeq"/>
        </authorList>
    </citation>
    <scope>IDENTIFICATION</scope>
</reference>
<feature type="domain" description="MAM" evidence="3">
    <location>
        <begin position="512"/>
        <end position="673"/>
    </location>
</feature>
<dbReference type="OMA" id="AHENIWH"/>
<dbReference type="RefSeq" id="XP_022096406.1">
    <property type="nucleotide sequence ID" value="XM_022240714.1"/>
</dbReference>
<dbReference type="SUPFAM" id="SSF49899">
    <property type="entry name" value="Concanavalin A-like lectins/glucanases"/>
    <property type="match status" value="5"/>
</dbReference>
<dbReference type="GO" id="GO:0016020">
    <property type="term" value="C:membrane"/>
    <property type="evidence" value="ECO:0007669"/>
    <property type="project" value="InterPro"/>
</dbReference>
<dbReference type="CDD" id="cd06263">
    <property type="entry name" value="MAM"/>
    <property type="match status" value="5"/>
</dbReference>
<dbReference type="PANTHER" id="PTHR23282">
    <property type="entry name" value="APICAL ENDOSOMAL GLYCOPROTEIN PRECURSOR"/>
    <property type="match status" value="1"/>
</dbReference>
<dbReference type="PANTHER" id="PTHR23282:SF101">
    <property type="entry name" value="MAM DOMAIN-CONTAINING PROTEIN"/>
    <property type="match status" value="1"/>
</dbReference>
<keyword evidence="4" id="KW-1185">Reference proteome</keyword>
<evidence type="ECO:0000259" key="3">
    <source>
        <dbReference type="PROSITE" id="PS50060"/>
    </source>
</evidence>
<name>A0A8B7YYU7_ACAPL</name>
<dbReference type="AlphaFoldDB" id="A0A8B7YYU7"/>
<feature type="domain" description="MAM" evidence="3">
    <location>
        <begin position="189"/>
        <end position="349"/>
    </location>
</feature>
<evidence type="ECO:0000313" key="4">
    <source>
        <dbReference type="Proteomes" id="UP000694845"/>
    </source>
</evidence>
<feature type="domain" description="MAM" evidence="3">
    <location>
        <begin position="676"/>
        <end position="842"/>
    </location>
</feature>
<dbReference type="Pfam" id="PF00629">
    <property type="entry name" value="MAM"/>
    <property type="match status" value="5"/>
</dbReference>
<sequence>MKQLVSRGDCDFEDNMCEWRHSLDGNIQWLRSSGGTASSFTGPDIDHTKGTKDGNYMYLETSSPHSIGDHGVLVSGVYNPPASGTVTKCLNFWYHMFGKDIGELSLYKVEDLGGTKTKTIAWSLFNEQSVDEKDWKNGAISFTSDKNFEIYIDGVVGAGYQGDIALDDFTVTDTACTVQPAAAKPSTAFDCDFDNGPCGWRQDPNDDFDWLRSIGGTPSSDTGPSGDHTTGSGFYMYTETSFPRQSGDVAMLVSPVTKGDGSNLCFSFWYHMFGSDMGTLEVLLREAGSSNDQALWRKKQDQGNQWLQSFRNIGSSKDFQIVLKGIRGGGYESDIAIDDVKMVTGQCPPERYCDFDFDLCGFTQSSTDQLDWIRDMPINVPINTQAPPVDHSSGTNIGYYLYIDVDKASSATDKAVLESPSYPANATGDCVQFWYYLSGTKDGTLQIVQENVGKVWAQTGEQGAFWRLGYATVISATAQIKVSIEAIPGVSGAGIIAIDDLEVMKKACPPPGSCDFEDGLCSWMNGDGDNFDWSRTNGQTPSSTTGPKFDHTTMTPAGFYLFIEASYHYKDDKANLNSEHFNPTDKACFQFWYHMLGKGIGELVVYVHDAVSDVAEEKLTISGNQGDEWHTAQVDISSQKVFYLIMSGVIGHNYTSDVAIDDLNYIPGQKCIRNHLNCTFETDICSYIQVPSPDDDFDWTRGSGETASLNTGPGYDHTYGDKTGYYMYLETSPSSVGTNHKAQLASAINEPTVNTGGAMCLTWWYHMYGLSINRLNVYIRRGGQDTRIWTRYQTQGNQWLKAMYTVTSEKSWQVVWEGLAGNSFTGDIALDDILIYYGPCPPPSKAKIK</sequence>
<accession>A0A8B7YYU7</accession>
<dbReference type="PRINTS" id="PR00020">
    <property type="entry name" value="MAMDOMAIN"/>
</dbReference>
<dbReference type="PROSITE" id="PS50060">
    <property type="entry name" value="MAM_2"/>
    <property type="match status" value="5"/>
</dbReference>
<dbReference type="Gene3D" id="2.60.120.200">
    <property type="match status" value="5"/>
</dbReference>
<evidence type="ECO:0000313" key="5">
    <source>
        <dbReference type="RefSeq" id="XP_022096406.1"/>
    </source>
</evidence>
<feature type="domain" description="MAM" evidence="3">
    <location>
        <begin position="8"/>
        <end position="178"/>
    </location>
</feature>
<keyword evidence="2" id="KW-1015">Disulfide bond</keyword>
<feature type="domain" description="MAM" evidence="3">
    <location>
        <begin position="351"/>
        <end position="510"/>
    </location>
</feature>
<gene>
    <name evidence="5" type="primary">LOC110982361</name>
</gene>
<evidence type="ECO:0000256" key="1">
    <source>
        <dbReference type="ARBA" id="ARBA00022737"/>
    </source>
</evidence>